<sequence>MPRWGRPPGARVGRQTGRLAAPWVDETSRIDGFDSEEEDVYSRPNLRLLHARQSVERGIDGDSGWRRRMIEHDDYYEDKSAPVDEMDYDLHDNMDSTVAYAVQLALKDKEERLVNQALDRIRRAQVQGQRNVRLSKRELEAIERKRTGSSNRPKGTSFDTRHLRPPESPSRRVTGDAPYGNFNMPSPNKHGPSLLANNNSAYAFWARTSGASLGAGGSPQAPSTRSQFNHTSPISSLQPACSLERIPSAALVRNSGSMRRPAVEPSPNDTQWVPSYQPPYPMDPTSPYPSDSRLGSVGRSGKMFVLNHRSVFDDSSSSAKNGFIAQGRPSGATETYLREIGGNQSTYLENSSEEAPIVDGAKGRVLSSMPTRVSSGRESRQRGSRP</sequence>
<evidence type="ECO:0000313" key="3">
    <source>
        <dbReference type="Proteomes" id="UP000248349"/>
    </source>
</evidence>
<proteinExistence type="predicted"/>
<feature type="region of interest" description="Disordered" evidence="1">
    <location>
        <begin position="137"/>
        <end position="193"/>
    </location>
</feature>
<evidence type="ECO:0000313" key="2">
    <source>
        <dbReference type="EMBL" id="PYH40063.1"/>
    </source>
</evidence>
<gene>
    <name evidence="2" type="ORF">BP01DRAFT_309115</name>
</gene>
<dbReference type="Proteomes" id="UP000248349">
    <property type="component" value="Unassembled WGS sequence"/>
</dbReference>
<organism evidence="2 3">
    <name type="scientific">Aspergillus saccharolyticus JOP 1030-1</name>
    <dbReference type="NCBI Taxonomy" id="1450539"/>
    <lineage>
        <taxon>Eukaryota</taxon>
        <taxon>Fungi</taxon>
        <taxon>Dikarya</taxon>
        <taxon>Ascomycota</taxon>
        <taxon>Pezizomycotina</taxon>
        <taxon>Eurotiomycetes</taxon>
        <taxon>Eurotiomycetidae</taxon>
        <taxon>Eurotiales</taxon>
        <taxon>Aspergillaceae</taxon>
        <taxon>Aspergillus</taxon>
        <taxon>Aspergillus subgen. Circumdati</taxon>
    </lineage>
</organism>
<dbReference type="OrthoDB" id="63113at2759"/>
<dbReference type="AlphaFoldDB" id="A0A318Z5H0"/>
<dbReference type="RefSeq" id="XP_025426045.1">
    <property type="nucleotide sequence ID" value="XM_025572371.1"/>
</dbReference>
<feature type="region of interest" description="Disordered" evidence="1">
    <location>
        <begin position="345"/>
        <end position="386"/>
    </location>
</feature>
<feature type="region of interest" description="Disordered" evidence="1">
    <location>
        <begin position="253"/>
        <end position="295"/>
    </location>
</feature>
<feature type="region of interest" description="Disordered" evidence="1">
    <location>
        <begin position="213"/>
        <end position="240"/>
    </location>
</feature>
<accession>A0A318Z5H0</accession>
<dbReference type="GeneID" id="37073599"/>
<name>A0A318Z5H0_9EURO</name>
<feature type="compositionally biased region" description="Pro residues" evidence="1">
    <location>
        <begin position="276"/>
        <end position="287"/>
    </location>
</feature>
<feature type="compositionally biased region" description="Polar residues" evidence="1">
    <location>
        <begin position="220"/>
        <end position="239"/>
    </location>
</feature>
<evidence type="ECO:0008006" key="4">
    <source>
        <dbReference type="Google" id="ProtNLM"/>
    </source>
</evidence>
<protein>
    <recommendedName>
        <fullName evidence="4">Prenylated rab acceptor 1</fullName>
    </recommendedName>
</protein>
<feature type="compositionally biased region" description="Polar residues" evidence="1">
    <location>
        <begin position="148"/>
        <end position="158"/>
    </location>
</feature>
<reference evidence="2 3" key="1">
    <citation type="submission" date="2016-12" db="EMBL/GenBank/DDBJ databases">
        <title>The genomes of Aspergillus section Nigri reveals drivers in fungal speciation.</title>
        <authorList>
            <consortium name="DOE Joint Genome Institute"/>
            <person name="Vesth T.C."/>
            <person name="Nybo J."/>
            <person name="Theobald S."/>
            <person name="Brandl J."/>
            <person name="Frisvad J.C."/>
            <person name="Nielsen K.F."/>
            <person name="Lyhne E.K."/>
            <person name="Kogle M.E."/>
            <person name="Kuo A."/>
            <person name="Riley R."/>
            <person name="Clum A."/>
            <person name="Nolan M."/>
            <person name="Lipzen A."/>
            <person name="Salamov A."/>
            <person name="Henrissat B."/>
            <person name="Wiebenga A."/>
            <person name="De Vries R.P."/>
            <person name="Grigoriev I.V."/>
            <person name="Mortensen U.H."/>
            <person name="Andersen M.R."/>
            <person name="Baker S.E."/>
        </authorList>
    </citation>
    <scope>NUCLEOTIDE SEQUENCE [LARGE SCALE GENOMIC DNA]</scope>
    <source>
        <strain evidence="2 3">JOP 1030-1</strain>
    </source>
</reference>
<evidence type="ECO:0000256" key="1">
    <source>
        <dbReference type="SAM" id="MobiDB-lite"/>
    </source>
</evidence>
<keyword evidence="3" id="KW-1185">Reference proteome</keyword>
<dbReference type="STRING" id="1450539.A0A318Z5H0"/>
<feature type="compositionally biased region" description="Basic and acidic residues" evidence="1">
    <location>
        <begin position="159"/>
        <end position="174"/>
    </location>
</feature>
<feature type="compositionally biased region" description="Basic and acidic residues" evidence="1">
    <location>
        <begin position="375"/>
        <end position="386"/>
    </location>
</feature>
<dbReference type="EMBL" id="KZ821305">
    <property type="protein sequence ID" value="PYH40063.1"/>
    <property type="molecule type" value="Genomic_DNA"/>
</dbReference>
<feature type="compositionally biased region" description="Basic and acidic residues" evidence="1">
    <location>
        <begin position="137"/>
        <end position="146"/>
    </location>
</feature>